<evidence type="ECO:0000313" key="6">
    <source>
        <dbReference type="Proteomes" id="UP000529795"/>
    </source>
</evidence>
<dbReference type="AlphaFoldDB" id="A0A840F182"/>
<gene>
    <name evidence="5" type="ORF">GGQ80_000971</name>
</gene>
<evidence type="ECO:0000259" key="2">
    <source>
        <dbReference type="Pfam" id="PF05089"/>
    </source>
</evidence>
<dbReference type="Pfam" id="PF05089">
    <property type="entry name" value="NAGLU"/>
    <property type="match status" value="1"/>
</dbReference>
<proteinExistence type="predicted"/>
<evidence type="ECO:0000256" key="1">
    <source>
        <dbReference type="ARBA" id="ARBA00022801"/>
    </source>
</evidence>
<dbReference type="Gene3D" id="3.30.379.10">
    <property type="entry name" value="Chitobiase/beta-hexosaminidase domain 2-like"/>
    <property type="match status" value="1"/>
</dbReference>
<evidence type="ECO:0000259" key="4">
    <source>
        <dbReference type="Pfam" id="PF12972"/>
    </source>
</evidence>
<dbReference type="Proteomes" id="UP000529795">
    <property type="component" value="Unassembled WGS sequence"/>
</dbReference>
<name>A0A840F182_9SPHN</name>
<dbReference type="Gene3D" id="3.20.20.80">
    <property type="entry name" value="Glycosidases"/>
    <property type="match status" value="1"/>
</dbReference>
<dbReference type="GO" id="GO:0005975">
    <property type="term" value="P:carbohydrate metabolic process"/>
    <property type="evidence" value="ECO:0007669"/>
    <property type="project" value="UniProtKB-ARBA"/>
</dbReference>
<dbReference type="InterPro" id="IPR007781">
    <property type="entry name" value="NAGLU"/>
</dbReference>
<sequence length="753" mass="83729">MTVAIGVAASFAVPVHAAPRDARTVAAHAVLERLIGTRASEFDFRLVPARSGDRDSYSVTASRGRVTVIASSPVALVRGAYAYLEGIGAASVSWEGDRIALPARLPDRAARRVATAFAHRLYLNTCTFGYTTPYWDWPRWQREIDWMALHGIDMPLAMEGQEAVWQALWQEQGLSAAEVGDHLSAPPFLPWQRMGNIAGYRAPLPQRWIGAKRDLQRRILARMRALGMQPVLPAFAGYVPKAFADRHPNARIYRMRAWEGFPPTYWLDPADPLFATLAARYQRLYRETYGAGRYYLADAFNEMIPPVADDGGDAQGQSYGDSTANSRAAASAVPAAQRDRRLADYGRRLYRSIVATQPDAVWVMQGWLFGADKNFWTPDAIKAFLSAVPDDRMLILDIGNDRYPGVWRNSSAFDGKSWVYGYVHNYGGSNPVYGDLDFYARDVAAVQADPGRGRLAGFGMFPEGLHSNSIVYDRAYDAAWPDRQDGDWLVRHFRARYGEASPALLTAWRAIEQGVYRTRYWSPRWWNERAGAYLLFKRPTATVVGFDDRPGDMAALRRGIDGLLALPPASLRAPLLVQDLVDLTRHYATMAIDRQIQRAVAAYTRRDLAEGDRATAQVRRMTLAVDHLLGNQQETLADWTDAARAAGTTPAEATYHLAAAKAQIGVWGGEGHLADYASKAWQGMYADYYLPRWSQFLADIRAAAVAGRPFDDTASRARIAAWEAAWAQNGARYRRARPADPVGEARAIMTALP</sequence>
<dbReference type="Pfam" id="PF12971">
    <property type="entry name" value="NAGLU_N"/>
    <property type="match status" value="1"/>
</dbReference>
<keyword evidence="1 5" id="KW-0378">Hydrolase</keyword>
<keyword evidence="5" id="KW-0326">Glycosidase</keyword>
<organism evidence="5 6">
    <name type="scientific">Sphingomonas jinjuensis</name>
    <dbReference type="NCBI Taxonomy" id="535907"/>
    <lineage>
        <taxon>Bacteria</taxon>
        <taxon>Pseudomonadati</taxon>
        <taxon>Pseudomonadota</taxon>
        <taxon>Alphaproteobacteria</taxon>
        <taxon>Sphingomonadales</taxon>
        <taxon>Sphingomonadaceae</taxon>
        <taxon>Sphingomonas</taxon>
    </lineage>
</organism>
<dbReference type="Gene3D" id="1.20.120.670">
    <property type="entry name" value="N-acetyl-b-d-glucoasminidase"/>
    <property type="match status" value="1"/>
</dbReference>
<reference evidence="5 6" key="1">
    <citation type="submission" date="2020-08" db="EMBL/GenBank/DDBJ databases">
        <title>Genomic Encyclopedia of Type Strains, Phase IV (KMG-IV): sequencing the most valuable type-strain genomes for metagenomic binning, comparative biology and taxonomic classification.</title>
        <authorList>
            <person name="Goeker M."/>
        </authorList>
    </citation>
    <scope>NUCLEOTIDE SEQUENCE [LARGE SCALE GENOMIC DNA]</scope>
    <source>
        <strain evidence="5 6">YC6723</strain>
    </source>
</reference>
<dbReference type="InterPro" id="IPR024733">
    <property type="entry name" value="NAGLU_tim-barrel"/>
</dbReference>
<dbReference type="RefSeq" id="WP_343050854.1">
    <property type="nucleotide sequence ID" value="NZ_JACIEV010000002.1"/>
</dbReference>
<keyword evidence="6" id="KW-1185">Reference proteome</keyword>
<dbReference type="GO" id="GO:0004561">
    <property type="term" value="F:alpha-N-acetylglucosaminidase activity"/>
    <property type="evidence" value="ECO:0007669"/>
    <property type="project" value="UniProtKB-EC"/>
</dbReference>
<dbReference type="PANTHER" id="PTHR12872">
    <property type="entry name" value="ALPHA-N-ACETYLGLUCOSAMINIDASE"/>
    <property type="match status" value="1"/>
</dbReference>
<evidence type="ECO:0000313" key="5">
    <source>
        <dbReference type="EMBL" id="MBB4153083.1"/>
    </source>
</evidence>
<dbReference type="InterPro" id="IPR024240">
    <property type="entry name" value="NAGLU_N"/>
</dbReference>
<evidence type="ECO:0000259" key="3">
    <source>
        <dbReference type="Pfam" id="PF12971"/>
    </source>
</evidence>
<dbReference type="Pfam" id="PF12972">
    <property type="entry name" value="NAGLU_C"/>
    <property type="match status" value="1"/>
</dbReference>
<dbReference type="PANTHER" id="PTHR12872:SF1">
    <property type="entry name" value="ALPHA-N-ACETYLGLUCOSAMINIDASE"/>
    <property type="match status" value="1"/>
</dbReference>
<dbReference type="InterPro" id="IPR024732">
    <property type="entry name" value="NAGLU_C"/>
</dbReference>
<dbReference type="EMBL" id="JACIEV010000002">
    <property type="protein sequence ID" value="MBB4153083.1"/>
    <property type="molecule type" value="Genomic_DNA"/>
</dbReference>
<dbReference type="InterPro" id="IPR029018">
    <property type="entry name" value="Hex-like_dom2"/>
</dbReference>
<accession>A0A840F182</accession>
<feature type="domain" description="Alpha-N-acetylglucosaminidase tim-barrel" evidence="2">
    <location>
        <begin position="120"/>
        <end position="480"/>
    </location>
</feature>
<feature type="domain" description="Alpha-N-acetylglucosaminidase N-terminal" evidence="3">
    <location>
        <begin position="26"/>
        <end position="106"/>
    </location>
</feature>
<comment type="caution">
    <text evidence="5">The sequence shown here is derived from an EMBL/GenBank/DDBJ whole genome shotgun (WGS) entry which is preliminary data.</text>
</comment>
<protein>
    <submittedName>
        <fullName evidence="5">Alpha-N-acetylglucosaminidase</fullName>
        <ecNumber evidence="5">3.2.1.50</ecNumber>
    </submittedName>
</protein>
<feature type="domain" description="Alpha-N-acetylglucosaminidase C-terminal" evidence="4">
    <location>
        <begin position="488"/>
        <end position="749"/>
    </location>
</feature>
<dbReference type="EC" id="3.2.1.50" evidence="5"/>